<dbReference type="AlphaFoldDB" id="A0A9N7RQX8"/>
<keyword evidence="4" id="KW-1185">Reference proteome</keyword>
<sequence>QNLPRPPLLKWQPSIVEQQGAPLSDKGPVQSPSSIAERFNFRQPASSPRVRTSGNHFRRPLVRSASSSIRERSHRVLFVGVAARVPFEFSKSVRSIRFSDNSYIPEDGNLLKPPRLLLFRIIAIIFFCSLNRLVGFKVLFIHRF</sequence>
<feature type="region of interest" description="Disordered" evidence="1">
    <location>
        <begin position="1"/>
        <end position="32"/>
    </location>
</feature>
<reference evidence="3" key="1">
    <citation type="submission" date="2019-12" db="EMBL/GenBank/DDBJ databases">
        <authorList>
            <person name="Scholes J."/>
        </authorList>
    </citation>
    <scope>NUCLEOTIDE SEQUENCE</scope>
</reference>
<name>A0A9N7RQX8_STRHE</name>
<comment type="caution">
    <text evidence="3">The sequence shown here is derived from an EMBL/GenBank/DDBJ whole genome shotgun (WGS) entry which is preliminary data.</text>
</comment>
<evidence type="ECO:0000256" key="2">
    <source>
        <dbReference type="SAM" id="Phobius"/>
    </source>
</evidence>
<evidence type="ECO:0000313" key="3">
    <source>
        <dbReference type="EMBL" id="CAA0837970.1"/>
    </source>
</evidence>
<evidence type="ECO:0000256" key="1">
    <source>
        <dbReference type="SAM" id="MobiDB-lite"/>
    </source>
</evidence>
<dbReference type="EMBL" id="CACSLK010030835">
    <property type="protein sequence ID" value="CAA0837970.1"/>
    <property type="molecule type" value="Genomic_DNA"/>
</dbReference>
<accession>A0A9N7RQX8</accession>
<keyword evidence="2" id="KW-0472">Membrane</keyword>
<organism evidence="3 4">
    <name type="scientific">Striga hermonthica</name>
    <name type="common">Purple witchweed</name>
    <name type="synonym">Buchnera hermonthica</name>
    <dbReference type="NCBI Taxonomy" id="68872"/>
    <lineage>
        <taxon>Eukaryota</taxon>
        <taxon>Viridiplantae</taxon>
        <taxon>Streptophyta</taxon>
        <taxon>Embryophyta</taxon>
        <taxon>Tracheophyta</taxon>
        <taxon>Spermatophyta</taxon>
        <taxon>Magnoliopsida</taxon>
        <taxon>eudicotyledons</taxon>
        <taxon>Gunneridae</taxon>
        <taxon>Pentapetalae</taxon>
        <taxon>asterids</taxon>
        <taxon>lamiids</taxon>
        <taxon>Lamiales</taxon>
        <taxon>Orobanchaceae</taxon>
        <taxon>Buchnereae</taxon>
        <taxon>Striga</taxon>
    </lineage>
</organism>
<feature type="transmembrane region" description="Helical" evidence="2">
    <location>
        <begin position="117"/>
        <end position="140"/>
    </location>
</feature>
<dbReference type="Proteomes" id="UP001153555">
    <property type="component" value="Unassembled WGS sequence"/>
</dbReference>
<protein>
    <submittedName>
        <fullName evidence="3">Uncharacterized protein</fullName>
    </submittedName>
</protein>
<feature type="non-terminal residue" evidence="3">
    <location>
        <position position="1"/>
    </location>
</feature>
<keyword evidence="2" id="KW-1133">Transmembrane helix</keyword>
<feature type="non-terminal residue" evidence="3">
    <location>
        <position position="144"/>
    </location>
</feature>
<keyword evidence="2" id="KW-0812">Transmembrane</keyword>
<proteinExistence type="predicted"/>
<evidence type="ECO:0000313" key="4">
    <source>
        <dbReference type="Proteomes" id="UP001153555"/>
    </source>
</evidence>
<gene>
    <name evidence="3" type="ORF">SHERM_04604</name>
</gene>